<proteinExistence type="predicted"/>
<name>A0A7J3X5M4_THEPE</name>
<reference evidence="1" key="1">
    <citation type="journal article" date="2020" name="mSystems">
        <title>Genome- and Community-Level Interaction Insights into Carbon Utilization and Element Cycling Functions of Hydrothermarchaeota in Hydrothermal Sediment.</title>
        <authorList>
            <person name="Zhou Z."/>
            <person name="Liu Y."/>
            <person name="Xu W."/>
            <person name="Pan J."/>
            <person name="Luo Z.H."/>
            <person name="Li M."/>
        </authorList>
    </citation>
    <scope>NUCLEOTIDE SEQUENCE [LARGE SCALE GENOMIC DNA]</scope>
    <source>
        <strain evidence="1">SpSt-1125</strain>
    </source>
</reference>
<comment type="caution">
    <text evidence="1">The sequence shown here is derived from an EMBL/GenBank/DDBJ whole genome shotgun (WGS) entry which is preliminary data.</text>
</comment>
<dbReference type="AlphaFoldDB" id="A0A7J3X5M4"/>
<protein>
    <submittedName>
        <fullName evidence="1">Uncharacterized protein</fullName>
    </submittedName>
</protein>
<evidence type="ECO:0000313" key="1">
    <source>
        <dbReference type="EMBL" id="HHP04444.1"/>
    </source>
</evidence>
<organism evidence="1">
    <name type="scientific">Thermofilum pendens</name>
    <dbReference type="NCBI Taxonomy" id="2269"/>
    <lineage>
        <taxon>Archaea</taxon>
        <taxon>Thermoproteota</taxon>
        <taxon>Thermoprotei</taxon>
        <taxon>Thermofilales</taxon>
        <taxon>Thermofilaceae</taxon>
        <taxon>Thermofilum</taxon>
    </lineage>
</organism>
<accession>A0A7J3X5M4</accession>
<dbReference type="EMBL" id="DRZM01000058">
    <property type="protein sequence ID" value="HHP04444.1"/>
    <property type="molecule type" value="Genomic_DNA"/>
</dbReference>
<sequence>MTPLEVVFHLRTPVALGFPWIFLDSLLVHIRLKEELGERYYSLSTKVLRGGVPDRVLDMPLRQWHDVPVASVSIFEPQVEHAVFSFFKRGDFPFPRGKISRASGFFKDYYLRAVYAPVQRVRFYCTGEPEEVRRLCMKVPALGKEKNIGFGFVKRVEVREVGEERGLVWNGVAMRPIPVRYLKRWEDAAWMAYKPPYWSKYSVDLCAVPFTRVELA</sequence>
<gene>
    <name evidence="1" type="ORF">ENM88_01665</name>
</gene>